<organism evidence="1 2">
    <name type="scientific">Methanoculleus frigidifontis</name>
    <dbReference type="NCBI Taxonomy" id="2584085"/>
    <lineage>
        <taxon>Archaea</taxon>
        <taxon>Methanobacteriati</taxon>
        <taxon>Methanobacteriota</taxon>
        <taxon>Stenosarchaea group</taxon>
        <taxon>Methanomicrobia</taxon>
        <taxon>Methanomicrobiales</taxon>
        <taxon>Methanomicrobiaceae</taxon>
        <taxon>Methanoculleus</taxon>
    </lineage>
</organism>
<reference evidence="1" key="1">
    <citation type="submission" date="2019-05" db="EMBL/GenBank/DDBJ databases">
        <title>Methanoculleus sp. FWC-SCC1, a methanogenic archaeon isolated from deep marine cold seep.</title>
        <authorList>
            <person name="Chen Y.-W."/>
            <person name="Chen S.-C."/>
            <person name="Teng N.-H."/>
            <person name="Lai M.-C."/>
        </authorList>
    </citation>
    <scope>NUCLEOTIDE SEQUENCE</scope>
    <source>
        <strain evidence="1">FWC-SCC1</strain>
    </source>
</reference>
<name>A0ABT8MDP0_9EURY</name>
<dbReference type="RefSeq" id="WP_301665274.1">
    <property type="nucleotide sequence ID" value="NZ_VCYH01000014.1"/>
</dbReference>
<accession>A0ABT8MDP0</accession>
<dbReference type="Proteomes" id="UP001168338">
    <property type="component" value="Unassembled WGS sequence"/>
</dbReference>
<dbReference type="EMBL" id="VCYH01000014">
    <property type="protein sequence ID" value="MDN7026068.1"/>
    <property type="molecule type" value="Genomic_DNA"/>
</dbReference>
<sequence length="62" mass="7223">MLFDRLKGRFTGKCPACGNFLETTEKLEKVSRSGYRRIRTLHCSRCGWSDLQDCGFCRMDEL</sequence>
<comment type="caution">
    <text evidence="1">The sequence shown here is derived from an EMBL/GenBank/DDBJ whole genome shotgun (WGS) entry which is preliminary data.</text>
</comment>
<protein>
    <submittedName>
        <fullName evidence="1">Uncharacterized protein</fullName>
    </submittedName>
</protein>
<evidence type="ECO:0000313" key="2">
    <source>
        <dbReference type="Proteomes" id="UP001168338"/>
    </source>
</evidence>
<gene>
    <name evidence="1" type="ORF">FGU65_14460</name>
</gene>
<proteinExistence type="predicted"/>
<keyword evidence="2" id="KW-1185">Reference proteome</keyword>
<evidence type="ECO:0000313" key="1">
    <source>
        <dbReference type="EMBL" id="MDN7026068.1"/>
    </source>
</evidence>